<evidence type="ECO:0000256" key="3">
    <source>
        <dbReference type="ARBA" id="ARBA00022737"/>
    </source>
</evidence>
<keyword evidence="5" id="KW-0325">Glycoprotein</keyword>
<dbReference type="SUPFAM" id="SSF57625">
    <property type="entry name" value="Invertebrate chitin-binding proteins"/>
    <property type="match status" value="3"/>
</dbReference>
<keyword evidence="8" id="KW-1185">Reference proteome</keyword>
<dbReference type="InterPro" id="IPR051940">
    <property type="entry name" value="Chitin_bind-dev_reg"/>
</dbReference>
<dbReference type="eggNOG" id="ENOG502TB6U">
    <property type="taxonomic scope" value="Eukaryota"/>
</dbReference>
<keyword evidence="4" id="KW-1015">Disulfide bond</keyword>
<feature type="domain" description="Chitin-binding type-2" evidence="6">
    <location>
        <begin position="1"/>
        <end position="61"/>
    </location>
</feature>
<dbReference type="SMART" id="SM00494">
    <property type="entry name" value="ChtBD2"/>
    <property type="match status" value="2"/>
</dbReference>
<feature type="domain" description="Chitin-binding type-2" evidence="6">
    <location>
        <begin position="147"/>
        <end position="203"/>
    </location>
</feature>
<keyword evidence="1" id="KW-0147">Chitin-binding</keyword>
<dbReference type="InterPro" id="IPR036508">
    <property type="entry name" value="Chitin-bd_dom_sf"/>
</dbReference>
<evidence type="ECO:0000256" key="5">
    <source>
        <dbReference type="ARBA" id="ARBA00023180"/>
    </source>
</evidence>
<name>B4L022_DROMO</name>
<evidence type="ECO:0000256" key="4">
    <source>
        <dbReference type="ARBA" id="ARBA00023157"/>
    </source>
</evidence>
<dbReference type="PANTHER" id="PTHR23301:SF0">
    <property type="entry name" value="CHITIN-BINDING TYPE-2 DOMAIN-CONTAINING PROTEIN-RELATED"/>
    <property type="match status" value="1"/>
</dbReference>
<accession>B4L022</accession>
<dbReference type="GO" id="GO:0005576">
    <property type="term" value="C:extracellular region"/>
    <property type="evidence" value="ECO:0007669"/>
    <property type="project" value="InterPro"/>
</dbReference>
<reference evidence="7 8" key="1">
    <citation type="journal article" date="2007" name="Nature">
        <title>Evolution of genes and genomes on the Drosophila phylogeny.</title>
        <authorList>
            <consortium name="Drosophila 12 Genomes Consortium"/>
            <person name="Clark A.G."/>
            <person name="Eisen M.B."/>
            <person name="Smith D.R."/>
            <person name="Bergman C.M."/>
            <person name="Oliver B."/>
            <person name="Markow T.A."/>
            <person name="Kaufman T.C."/>
            <person name="Kellis M."/>
            <person name="Gelbart W."/>
            <person name="Iyer V.N."/>
            <person name="Pollard D.A."/>
            <person name="Sackton T.B."/>
            <person name="Larracuente A.M."/>
            <person name="Singh N.D."/>
            <person name="Abad J.P."/>
            <person name="Abt D.N."/>
            <person name="Adryan B."/>
            <person name="Aguade M."/>
            <person name="Akashi H."/>
            <person name="Anderson W.W."/>
            <person name="Aquadro C.F."/>
            <person name="Ardell D.H."/>
            <person name="Arguello R."/>
            <person name="Artieri C.G."/>
            <person name="Barbash D.A."/>
            <person name="Barker D."/>
            <person name="Barsanti P."/>
            <person name="Batterham P."/>
            <person name="Batzoglou S."/>
            <person name="Begun D."/>
            <person name="Bhutkar A."/>
            <person name="Blanco E."/>
            <person name="Bosak S.A."/>
            <person name="Bradley R.K."/>
            <person name="Brand A.D."/>
            <person name="Brent M.R."/>
            <person name="Brooks A.N."/>
            <person name="Brown R.H."/>
            <person name="Butlin R.K."/>
            <person name="Caggese C."/>
            <person name="Calvi B.R."/>
            <person name="Bernardo de Carvalho A."/>
            <person name="Caspi A."/>
            <person name="Castrezana S."/>
            <person name="Celniker S.E."/>
            <person name="Chang J.L."/>
            <person name="Chapple C."/>
            <person name="Chatterji S."/>
            <person name="Chinwalla A."/>
            <person name="Civetta A."/>
            <person name="Clifton S.W."/>
            <person name="Comeron J.M."/>
            <person name="Costello J.C."/>
            <person name="Coyne J.A."/>
            <person name="Daub J."/>
            <person name="David R.G."/>
            <person name="Delcher A.L."/>
            <person name="Delehaunty K."/>
            <person name="Do C.B."/>
            <person name="Ebling H."/>
            <person name="Edwards K."/>
            <person name="Eickbush T."/>
            <person name="Evans J.D."/>
            <person name="Filipski A."/>
            <person name="Findeiss S."/>
            <person name="Freyhult E."/>
            <person name="Fulton L."/>
            <person name="Fulton R."/>
            <person name="Garcia A.C."/>
            <person name="Gardiner A."/>
            <person name="Garfield D.A."/>
            <person name="Garvin B.E."/>
            <person name="Gibson G."/>
            <person name="Gilbert D."/>
            <person name="Gnerre S."/>
            <person name="Godfrey J."/>
            <person name="Good R."/>
            <person name="Gotea V."/>
            <person name="Gravely B."/>
            <person name="Greenberg A.J."/>
            <person name="Griffiths-Jones S."/>
            <person name="Gross S."/>
            <person name="Guigo R."/>
            <person name="Gustafson E.A."/>
            <person name="Haerty W."/>
            <person name="Hahn M.W."/>
            <person name="Halligan D.L."/>
            <person name="Halpern A.L."/>
            <person name="Halter G.M."/>
            <person name="Han M.V."/>
            <person name="Heger A."/>
            <person name="Hillier L."/>
            <person name="Hinrichs A.S."/>
            <person name="Holmes I."/>
            <person name="Hoskins R.A."/>
            <person name="Hubisz M.J."/>
            <person name="Hultmark D."/>
            <person name="Huntley M.A."/>
            <person name="Jaffe D.B."/>
            <person name="Jagadeeshan S."/>
            <person name="Jeck W.R."/>
            <person name="Johnson J."/>
            <person name="Jones C.D."/>
            <person name="Jordan W.C."/>
            <person name="Karpen G.H."/>
            <person name="Kataoka E."/>
            <person name="Keightley P.D."/>
            <person name="Kheradpour P."/>
            <person name="Kirkness E.F."/>
            <person name="Koerich L.B."/>
            <person name="Kristiansen K."/>
            <person name="Kudrna D."/>
            <person name="Kulathinal R.J."/>
            <person name="Kumar S."/>
            <person name="Kwok R."/>
            <person name="Lander E."/>
            <person name="Langley C.H."/>
            <person name="Lapoint R."/>
            <person name="Lazzaro B.P."/>
            <person name="Lee S.J."/>
            <person name="Levesque L."/>
            <person name="Li R."/>
            <person name="Lin C.F."/>
            <person name="Lin M.F."/>
            <person name="Lindblad-Toh K."/>
            <person name="Llopart A."/>
            <person name="Long M."/>
            <person name="Low L."/>
            <person name="Lozovsky E."/>
            <person name="Lu J."/>
            <person name="Luo M."/>
            <person name="Machado C.A."/>
            <person name="Makalowski W."/>
            <person name="Marzo M."/>
            <person name="Matsuda M."/>
            <person name="Matzkin L."/>
            <person name="McAllister B."/>
            <person name="McBride C.S."/>
            <person name="McKernan B."/>
            <person name="McKernan K."/>
            <person name="Mendez-Lago M."/>
            <person name="Minx P."/>
            <person name="Mollenhauer M.U."/>
            <person name="Montooth K."/>
            <person name="Mount S.M."/>
            <person name="Mu X."/>
            <person name="Myers E."/>
            <person name="Negre B."/>
            <person name="Newfeld S."/>
            <person name="Nielsen R."/>
            <person name="Noor M.A."/>
            <person name="O'Grady P."/>
            <person name="Pachter L."/>
            <person name="Papaceit M."/>
            <person name="Parisi M.J."/>
            <person name="Parisi M."/>
            <person name="Parts L."/>
            <person name="Pedersen J.S."/>
            <person name="Pesole G."/>
            <person name="Phillippy A.M."/>
            <person name="Ponting C.P."/>
            <person name="Pop M."/>
            <person name="Porcelli D."/>
            <person name="Powell J.R."/>
            <person name="Prohaska S."/>
            <person name="Pruitt K."/>
            <person name="Puig M."/>
            <person name="Quesneville H."/>
            <person name="Ram K.R."/>
            <person name="Rand D."/>
            <person name="Rasmussen M.D."/>
            <person name="Reed L.K."/>
            <person name="Reenan R."/>
            <person name="Reily A."/>
            <person name="Remington K.A."/>
            <person name="Rieger T.T."/>
            <person name="Ritchie M.G."/>
            <person name="Robin C."/>
            <person name="Rogers Y.H."/>
            <person name="Rohde C."/>
            <person name="Rozas J."/>
            <person name="Rubenfield M.J."/>
            <person name="Ruiz A."/>
            <person name="Russo S."/>
            <person name="Salzberg S.L."/>
            <person name="Sanchez-Gracia A."/>
            <person name="Saranga D.J."/>
            <person name="Sato H."/>
            <person name="Schaeffer S.W."/>
            <person name="Schatz M.C."/>
            <person name="Schlenke T."/>
            <person name="Schwartz R."/>
            <person name="Segarra C."/>
            <person name="Singh R.S."/>
            <person name="Sirot L."/>
            <person name="Sirota M."/>
            <person name="Sisneros N.B."/>
            <person name="Smith C.D."/>
            <person name="Smith T.F."/>
            <person name="Spieth J."/>
            <person name="Stage D.E."/>
            <person name="Stark A."/>
            <person name="Stephan W."/>
            <person name="Strausberg R.L."/>
            <person name="Strempel S."/>
            <person name="Sturgill D."/>
            <person name="Sutton G."/>
            <person name="Sutton G.G."/>
            <person name="Tao W."/>
            <person name="Teichmann S."/>
            <person name="Tobari Y.N."/>
            <person name="Tomimura Y."/>
            <person name="Tsolas J.M."/>
            <person name="Valente V.L."/>
            <person name="Venter E."/>
            <person name="Venter J.C."/>
            <person name="Vicario S."/>
            <person name="Vieira F.G."/>
            <person name="Vilella A.J."/>
            <person name="Villasante A."/>
            <person name="Walenz B."/>
            <person name="Wang J."/>
            <person name="Wasserman M."/>
            <person name="Watts T."/>
            <person name="Wilson D."/>
            <person name="Wilson R.K."/>
            <person name="Wing R.A."/>
            <person name="Wolfner M.F."/>
            <person name="Wong A."/>
            <person name="Wong G.K."/>
            <person name="Wu C.I."/>
            <person name="Wu G."/>
            <person name="Yamamoto D."/>
            <person name="Yang H.P."/>
            <person name="Yang S.P."/>
            <person name="Yorke J.A."/>
            <person name="Yoshida K."/>
            <person name="Zdobnov E."/>
            <person name="Zhang P."/>
            <person name="Zhang Y."/>
            <person name="Zimin A.V."/>
            <person name="Baldwin J."/>
            <person name="Abdouelleil A."/>
            <person name="Abdulkadir J."/>
            <person name="Abebe A."/>
            <person name="Abera B."/>
            <person name="Abreu J."/>
            <person name="Acer S.C."/>
            <person name="Aftuck L."/>
            <person name="Alexander A."/>
            <person name="An P."/>
            <person name="Anderson E."/>
            <person name="Anderson S."/>
            <person name="Arachi H."/>
            <person name="Azer M."/>
            <person name="Bachantsang P."/>
            <person name="Barry A."/>
            <person name="Bayul T."/>
            <person name="Berlin A."/>
            <person name="Bessette D."/>
            <person name="Bloom T."/>
            <person name="Blye J."/>
            <person name="Boguslavskiy L."/>
            <person name="Bonnet C."/>
            <person name="Boukhgalter B."/>
            <person name="Bourzgui I."/>
            <person name="Brown A."/>
            <person name="Cahill P."/>
            <person name="Channer S."/>
            <person name="Cheshatsang Y."/>
            <person name="Chuda L."/>
            <person name="Citroen M."/>
            <person name="Collymore A."/>
            <person name="Cooke P."/>
            <person name="Costello M."/>
            <person name="D'Aco K."/>
            <person name="Daza R."/>
            <person name="De Haan G."/>
            <person name="DeGray S."/>
            <person name="DeMaso C."/>
            <person name="Dhargay N."/>
            <person name="Dooley K."/>
            <person name="Dooley E."/>
            <person name="Doricent M."/>
            <person name="Dorje P."/>
            <person name="Dorjee K."/>
            <person name="Dupes A."/>
            <person name="Elong R."/>
            <person name="Falk J."/>
            <person name="Farina A."/>
            <person name="Faro S."/>
            <person name="Ferguson D."/>
            <person name="Fisher S."/>
            <person name="Foley C.D."/>
            <person name="Franke A."/>
            <person name="Friedrich D."/>
            <person name="Gadbois L."/>
            <person name="Gearin G."/>
            <person name="Gearin C.R."/>
            <person name="Giannoukos G."/>
            <person name="Goode T."/>
            <person name="Graham J."/>
            <person name="Grandbois E."/>
            <person name="Grewal S."/>
            <person name="Gyaltsen K."/>
            <person name="Hafez N."/>
            <person name="Hagos B."/>
            <person name="Hall J."/>
            <person name="Henson C."/>
            <person name="Hollinger A."/>
            <person name="Honan T."/>
            <person name="Huard M.D."/>
            <person name="Hughes L."/>
            <person name="Hurhula B."/>
            <person name="Husby M.E."/>
            <person name="Kamat A."/>
            <person name="Kanga B."/>
            <person name="Kashin S."/>
            <person name="Khazanovich D."/>
            <person name="Kisner P."/>
            <person name="Lance K."/>
            <person name="Lara M."/>
            <person name="Lee W."/>
            <person name="Lennon N."/>
            <person name="Letendre F."/>
            <person name="LeVine R."/>
            <person name="Lipovsky A."/>
            <person name="Liu X."/>
            <person name="Liu J."/>
            <person name="Liu S."/>
            <person name="Lokyitsang T."/>
            <person name="Lokyitsang Y."/>
            <person name="Lubonja R."/>
            <person name="Lui A."/>
            <person name="MacDonald P."/>
            <person name="Magnisalis V."/>
            <person name="Maru K."/>
            <person name="Matthews C."/>
            <person name="McCusker W."/>
            <person name="McDonough S."/>
            <person name="Mehta T."/>
            <person name="Meldrim J."/>
            <person name="Meneus L."/>
            <person name="Mihai O."/>
            <person name="Mihalev A."/>
            <person name="Mihova T."/>
            <person name="Mittelman R."/>
            <person name="Mlenga V."/>
            <person name="Montmayeur A."/>
            <person name="Mulrain L."/>
            <person name="Navidi A."/>
            <person name="Naylor J."/>
            <person name="Negash T."/>
            <person name="Nguyen T."/>
            <person name="Nguyen N."/>
            <person name="Nicol R."/>
            <person name="Norbu C."/>
            <person name="Norbu N."/>
            <person name="Novod N."/>
            <person name="O'Neill B."/>
            <person name="Osman S."/>
            <person name="Markiewicz E."/>
            <person name="Oyono O.L."/>
            <person name="Patti C."/>
            <person name="Phunkhang P."/>
            <person name="Pierre F."/>
            <person name="Priest M."/>
            <person name="Raghuraman S."/>
            <person name="Rege F."/>
            <person name="Reyes R."/>
            <person name="Rise C."/>
            <person name="Rogov P."/>
            <person name="Ross K."/>
            <person name="Ryan E."/>
            <person name="Settipalli S."/>
            <person name="Shea T."/>
            <person name="Sherpa N."/>
            <person name="Shi L."/>
            <person name="Shih D."/>
            <person name="Sparrow T."/>
            <person name="Spaulding J."/>
            <person name="Stalker J."/>
            <person name="Stange-Thomann N."/>
            <person name="Stavropoulos S."/>
            <person name="Stone C."/>
            <person name="Strader C."/>
            <person name="Tesfaye S."/>
            <person name="Thomson T."/>
            <person name="Thoulutsang Y."/>
            <person name="Thoulutsang D."/>
            <person name="Topham K."/>
            <person name="Topping I."/>
            <person name="Tsamla T."/>
            <person name="Vassiliev H."/>
            <person name="Vo A."/>
            <person name="Wangchuk T."/>
            <person name="Wangdi T."/>
            <person name="Weiand M."/>
            <person name="Wilkinson J."/>
            <person name="Wilson A."/>
            <person name="Yadav S."/>
            <person name="Young G."/>
            <person name="Yu Q."/>
            <person name="Zembek L."/>
            <person name="Zhong D."/>
            <person name="Zimmer A."/>
            <person name="Zwirko Z."/>
            <person name="Jaffe D.B."/>
            <person name="Alvarez P."/>
            <person name="Brockman W."/>
            <person name="Butler J."/>
            <person name="Chin C."/>
            <person name="Gnerre S."/>
            <person name="Grabherr M."/>
            <person name="Kleber M."/>
            <person name="Mauceli E."/>
            <person name="MacCallum I."/>
        </authorList>
    </citation>
    <scope>NUCLEOTIDE SEQUENCE [LARGE SCALE GENOMIC DNA]</scope>
    <source>
        <strain evidence="8">Tucson 15081-1352.22</strain>
    </source>
</reference>
<gene>
    <name evidence="7" type="primary">Dmoj\GI13574</name>
    <name evidence="7" type="ORF">Dmoj_GI13574</name>
</gene>
<keyword evidence="2" id="KW-0732">Signal</keyword>
<evidence type="ECO:0000256" key="2">
    <source>
        <dbReference type="ARBA" id="ARBA00022729"/>
    </source>
</evidence>
<dbReference type="Gene3D" id="2.170.140.10">
    <property type="entry name" value="Chitin binding domain"/>
    <property type="match status" value="2"/>
</dbReference>
<evidence type="ECO:0000313" key="7">
    <source>
        <dbReference type="EMBL" id="EDW19057.2"/>
    </source>
</evidence>
<sequence length="213" mass="24098">MSKCPANDDPNHFVMFAYPNDCRKYYACVNGRAYAHQCPENLYWSQLTYRCDYRQYANCDNMPYPEHTQYSAYPGDCGHYFETRLLSCPNNYDWNDQYKRCDPPQIAGCRPTPPLNTQIPFEPTAATPPAVIKPTIQPEHSAPIDPQSLCIAAAGQLTYLPYPGDCHKFIQCGPTASVLTCAIGLYWNRSTQSCGSSQIDCQPNELSYFSKEV</sequence>
<dbReference type="GO" id="GO:0008061">
    <property type="term" value="F:chitin binding"/>
    <property type="evidence" value="ECO:0007669"/>
    <property type="project" value="UniProtKB-KW"/>
</dbReference>
<evidence type="ECO:0000259" key="6">
    <source>
        <dbReference type="PROSITE" id="PS50940"/>
    </source>
</evidence>
<dbReference type="Proteomes" id="UP000009192">
    <property type="component" value="Unassembled WGS sequence"/>
</dbReference>
<dbReference type="Pfam" id="PF01607">
    <property type="entry name" value="CBM_14"/>
    <property type="match status" value="2"/>
</dbReference>
<dbReference type="PROSITE" id="PS50940">
    <property type="entry name" value="CHIT_BIND_II"/>
    <property type="match status" value="2"/>
</dbReference>
<dbReference type="OrthoDB" id="6020543at2759"/>
<dbReference type="InterPro" id="IPR002557">
    <property type="entry name" value="Chitin-bd_dom"/>
</dbReference>
<dbReference type="InParanoid" id="B4L022"/>
<evidence type="ECO:0000313" key="8">
    <source>
        <dbReference type="Proteomes" id="UP000009192"/>
    </source>
</evidence>
<dbReference type="HOGENOM" id="CLU_097684_0_0_1"/>
<dbReference type="PANTHER" id="PTHR23301">
    <property type="entry name" value="CHITIN BINDING PERITROPHIN-A"/>
    <property type="match status" value="1"/>
</dbReference>
<dbReference type="EMBL" id="CH933809">
    <property type="protein sequence ID" value="EDW19057.2"/>
    <property type="molecule type" value="Genomic_DNA"/>
</dbReference>
<proteinExistence type="predicted"/>
<keyword evidence="3" id="KW-0677">Repeat</keyword>
<evidence type="ECO:0000256" key="1">
    <source>
        <dbReference type="ARBA" id="ARBA00022669"/>
    </source>
</evidence>
<dbReference type="AlphaFoldDB" id="B4L022"/>
<protein>
    <recommendedName>
        <fullName evidence="6">Chitin-binding type-2 domain-containing protein</fullName>
    </recommendedName>
</protein>
<dbReference type="KEGG" id="dmo:Dmoj_GI13574"/>
<organism evidence="7 8">
    <name type="scientific">Drosophila mojavensis</name>
    <name type="common">Fruit fly</name>
    <dbReference type="NCBI Taxonomy" id="7230"/>
    <lineage>
        <taxon>Eukaryota</taxon>
        <taxon>Metazoa</taxon>
        <taxon>Ecdysozoa</taxon>
        <taxon>Arthropoda</taxon>
        <taxon>Hexapoda</taxon>
        <taxon>Insecta</taxon>
        <taxon>Pterygota</taxon>
        <taxon>Neoptera</taxon>
        <taxon>Endopterygota</taxon>
        <taxon>Diptera</taxon>
        <taxon>Brachycera</taxon>
        <taxon>Muscomorpha</taxon>
        <taxon>Ephydroidea</taxon>
        <taxon>Drosophilidae</taxon>
        <taxon>Drosophila</taxon>
    </lineage>
</organism>